<evidence type="ECO:0000256" key="7">
    <source>
        <dbReference type="SAM" id="Phobius"/>
    </source>
</evidence>
<dbReference type="Pfam" id="PF14857">
    <property type="entry name" value="TMEM151"/>
    <property type="match status" value="2"/>
</dbReference>
<accession>A0AAD3CKN9</accession>
<evidence type="ECO:0000313" key="8">
    <source>
        <dbReference type="EMBL" id="GFH47678.1"/>
    </source>
</evidence>
<organism evidence="8 9">
    <name type="scientific">Chaetoceros tenuissimus</name>
    <dbReference type="NCBI Taxonomy" id="426638"/>
    <lineage>
        <taxon>Eukaryota</taxon>
        <taxon>Sar</taxon>
        <taxon>Stramenopiles</taxon>
        <taxon>Ochrophyta</taxon>
        <taxon>Bacillariophyta</taxon>
        <taxon>Coscinodiscophyceae</taxon>
        <taxon>Chaetocerotophycidae</taxon>
        <taxon>Chaetocerotales</taxon>
        <taxon>Chaetocerotaceae</taxon>
        <taxon>Chaetoceros</taxon>
    </lineage>
</organism>
<evidence type="ECO:0000256" key="6">
    <source>
        <dbReference type="SAM" id="MobiDB-lite"/>
    </source>
</evidence>
<feature type="region of interest" description="Disordered" evidence="6">
    <location>
        <begin position="482"/>
        <end position="510"/>
    </location>
</feature>
<reference evidence="8 9" key="1">
    <citation type="journal article" date="2021" name="Sci. Rep.">
        <title>The genome of the diatom Chaetoceros tenuissimus carries an ancient integrated fragment of an extant virus.</title>
        <authorList>
            <person name="Hongo Y."/>
            <person name="Kimura K."/>
            <person name="Takaki Y."/>
            <person name="Yoshida Y."/>
            <person name="Baba S."/>
            <person name="Kobayashi G."/>
            <person name="Nagasaki K."/>
            <person name="Hano T."/>
            <person name="Tomaru Y."/>
        </authorList>
    </citation>
    <scope>NUCLEOTIDE SEQUENCE [LARGE SCALE GENOMIC DNA]</scope>
    <source>
        <strain evidence="8 9">NIES-3715</strain>
    </source>
</reference>
<dbReference type="EMBL" id="BLLK01000023">
    <property type="protein sequence ID" value="GFH47678.1"/>
    <property type="molecule type" value="Genomic_DNA"/>
</dbReference>
<name>A0AAD3CKN9_9STRA</name>
<sequence>MRRFLSSTRYSCYSSPFLYFIIATTILSITVHAGQLSSSRHHLNTLSKIAPILGESAIIDKETGQVFWQGGKQNLFDSTIGHSYLSTQEEGVLQHMRATLFTIILWTSFIRYIAKWTLNQKIIIHFTQQMQHPSQQILNAVKILTRAFLFCLACFPDFGRVFLGLVVIMYLLESYSSSTRQYLANAMDCPTDVEQFLEDLRDQPPCVQWKIRCYHYEERTWLRILLLKDLWKYMSNLIHGSDAENDCHDDEILGPSIFTRKVVTHQNETNYNVSQFHDDTVGGLWKQAMASITVMTAFTKISLYKLLLFADKKTRVDYFRQQSRFIHQEGVKDEYAEFSTHVDVKGYKGKVLAVRQPHGVQKIFNIRYYWLFTLLGLTVPYRIKFGKYCDELRVAVVKEVSLPKVEEKTSKKSSWFLPSWLWGPETKEDEVHLRRETFKQRMQDISLYGNKDIRNTTVDSMDEIDKETIEEYMDEAILNIENKTNETTDLSVPEDEDINIHSEGDKDSSE</sequence>
<feature type="transmembrane region" description="Helical" evidence="7">
    <location>
        <begin position="95"/>
        <end position="114"/>
    </location>
</feature>
<comment type="similarity">
    <text evidence="2">Belongs to the TMEM151 family.</text>
</comment>
<evidence type="ECO:0000256" key="2">
    <source>
        <dbReference type="ARBA" id="ARBA00009583"/>
    </source>
</evidence>
<feature type="transmembrane region" description="Helical" evidence="7">
    <location>
        <begin position="12"/>
        <end position="33"/>
    </location>
</feature>
<feature type="compositionally biased region" description="Basic and acidic residues" evidence="6">
    <location>
        <begin position="498"/>
        <end position="510"/>
    </location>
</feature>
<proteinExistence type="inferred from homology"/>
<evidence type="ECO:0000313" key="9">
    <source>
        <dbReference type="Proteomes" id="UP001054902"/>
    </source>
</evidence>
<evidence type="ECO:0000256" key="1">
    <source>
        <dbReference type="ARBA" id="ARBA00004141"/>
    </source>
</evidence>
<dbReference type="Proteomes" id="UP001054902">
    <property type="component" value="Unassembled WGS sequence"/>
</dbReference>
<keyword evidence="3 7" id="KW-0812">Transmembrane</keyword>
<evidence type="ECO:0000256" key="3">
    <source>
        <dbReference type="ARBA" id="ARBA00022692"/>
    </source>
</evidence>
<protein>
    <submittedName>
        <fullName evidence="8">Uncharacterized protein</fullName>
    </submittedName>
</protein>
<dbReference type="AlphaFoldDB" id="A0AAD3CKN9"/>
<dbReference type="PANTHER" id="PTHR31893:SF5">
    <property type="entry name" value="TRANSMEMBRANE PROTEIN 151 HOMOLOG"/>
    <property type="match status" value="1"/>
</dbReference>
<evidence type="ECO:0000256" key="5">
    <source>
        <dbReference type="ARBA" id="ARBA00023136"/>
    </source>
</evidence>
<gene>
    <name evidence="8" type="ORF">CTEN210_04153</name>
</gene>
<dbReference type="InterPro" id="IPR026767">
    <property type="entry name" value="Tmem151"/>
</dbReference>
<keyword evidence="4 7" id="KW-1133">Transmembrane helix</keyword>
<keyword evidence="9" id="KW-1185">Reference proteome</keyword>
<comment type="subcellular location">
    <subcellularLocation>
        <location evidence="1">Membrane</location>
        <topology evidence="1">Multi-pass membrane protein</topology>
    </subcellularLocation>
</comment>
<feature type="transmembrane region" description="Helical" evidence="7">
    <location>
        <begin position="147"/>
        <end position="172"/>
    </location>
</feature>
<keyword evidence="5 7" id="KW-0472">Membrane</keyword>
<dbReference type="PANTHER" id="PTHR31893">
    <property type="entry name" value="TRANSMEMBRANE PROTEIN 151 HOMOLOG"/>
    <property type="match status" value="1"/>
</dbReference>
<evidence type="ECO:0000256" key="4">
    <source>
        <dbReference type="ARBA" id="ARBA00022989"/>
    </source>
</evidence>
<dbReference type="GO" id="GO:0016020">
    <property type="term" value="C:membrane"/>
    <property type="evidence" value="ECO:0007669"/>
    <property type="project" value="UniProtKB-SubCell"/>
</dbReference>
<comment type="caution">
    <text evidence="8">The sequence shown here is derived from an EMBL/GenBank/DDBJ whole genome shotgun (WGS) entry which is preliminary data.</text>
</comment>